<dbReference type="InParanoid" id="A0A2K2CFT9"/>
<organism evidence="2">
    <name type="scientific">Brachypodium distachyon</name>
    <name type="common">Purple false brome</name>
    <name type="synonym">Trachynia distachya</name>
    <dbReference type="NCBI Taxonomy" id="15368"/>
    <lineage>
        <taxon>Eukaryota</taxon>
        <taxon>Viridiplantae</taxon>
        <taxon>Streptophyta</taxon>
        <taxon>Embryophyta</taxon>
        <taxon>Tracheophyta</taxon>
        <taxon>Spermatophyta</taxon>
        <taxon>Magnoliopsida</taxon>
        <taxon>Liliopsida</taxon>
        <taxon>Poales</taxon>
        <taxon>Poaceae</taxon>
        <taxon>BOP clade</taxon>
        <taxon>Pooideae</taxon>
        <taxon>Stipodae</taxon>
        <taxon>Brachypodieae</taxon>
        <taxon>Brachypodium</taxon>
    </lineage>
</organism>
<dbReference type="AlphaFoldDB" id="A0A2K2CFT9"/>
<dbReference type="EMBL" id="CM000884">
    <property type="protein sequence ID" value="PNT60892.1"/>
    <property type="molecule type" value="Genomic_DNA"/>
</dbReference>
<evidence type="ECO:0000256" key="1">
    <source>
        <dbReference type="SAM" id="MobiDB-lite"/>
    </source>
</evidence>
<proteinExistence type="predicted"/>
<dbReference type="Gramene" id="PNT60892">
    <property type="protein sequence ID" value="PNT60892"/>
    <property type="gene ID" value="BRADI_5g07666v3"/>
</dbReference>
<protein>
    <submittedName>
        <fullName evidence="2 3">Uncharacterized protein</fullName>
    </submittedName>
</protein>
<reference evidence="3" key="3">
    <citation type="submission" date="2018-08" db="UniProtKB">
        <authorList>
            <consortium name="EnsemblPlants"/>
        </authorList>
    </citation>
    <scope>IDENTIFICATION</scope>
    <source>
        <strain evidence="3">cv. Bd21</strain>
    </source>
</reference>
<dbReference type="Gramene" id="PNT60890">
    <property type="protein sequence ID" value="PNT60890"/>
    <property type="gene ID" value="BRADI_5g07666v3"/>
</dbReference>
<dbReference type="EMBL" id="CM000884">
    <property type="protein sequence ID" value="PNT60893.1"/>
    <property type="molecule type" value="Genomic_DNA"/>
</dbReference>
<dbReference type="EMBL" id="CM000884">
    <property type="protein sequence ID" value="PNT60891.1"/>
    <property type="molecule type" value="Genomic_DNA"/>
</dbReference>
<dbReference type="EnsemblPlants" id="PNT60892">
    <property type="protein sequence ID" value="PNT60892"/>
    <property type="gene ID" value="BRADI_5g07666v3"/>
</dbReference>
<accession>A0A2K2CFT9</accession>
<feature type="region of interest" description="Disordered" evidence="1">
    <location>
        <begin position="114"/>
        <end position="135"/>
    </location>
</feature>
<dbReference type="EnsemblPlants" id="PNT60894">
    <property type="protein sequence ID" value="PNT60894"/>
    <property type="gene ID" value="BRADI_5g07666v3"/>
</dbReference>
<evidence type="ECO:0000313" key="4">
    <source>
        <dbReference type="Proteomes" id="UP000008810"/>
    </source>
</evidence>
<feature type="compositionally biased region" description="Gly residues" evidence="1">
    <location>
        <begin position="121"/>
        <end position="130"/>
    </location>
</feature>
<dbReference type="EMBL" id="CM000884">
    <property type="protein sequence ID" value="PNT60890.1"/>
    <property type="molecule type" value="Genomic_DNA"/>
</dbReference>
<dbReference type="Gramene" id="PNT60893">
    <property type="protein sequence ID" value="PNT60893"/>
    <property type="gene ID" value="BRADI_5g07666v3"/>
</dbReference>
<sequence length="197" mass="21377">MASTCSSSASKTANHHDELNQEIGGVCVVAVADSYHLLCMDAEHLRSSTSFEQVFFFLSYEMQSSVRRRYRAIHCDIFQFLSSLTSCTLEELPLPISRNLNQQHRWRTAAMETSPALGKTTGAGGSGSRGGAPRVSLRARQHEELDGDGFGVVAALEEALGGEVVLAGVEHRRGAVGAHGYRSRGRRRLCAGDALLR</sequence>
<evidence type="ECO:0000313" key="3">
    <source>
        <dbReference type="EnsemblPlants" id="PNT60890"/>
    </source>
</evidence>
<reference evidence="2" key="2">
    <citation type="submission" date="2017-06" db="EMBL/GenBank/DDBJ databases">
        <title>WGS assembly of Brachypodium distachyon.</title>
        <authorList>
            <consortium name="The International Brachypodium Initiative"/>
            <person name="Lucas S."/>
            <person name="Harmon-Smith M."/>
            <person name="Lail K."/>
            <person name="Tice H."/>
            <person name="Grimwood J."/>
            <person name="Bruce D."/>
            <person name="Barry K."/>
            <person name="Shu S."/>
            <person name="Lindquist E."/>
            <person name="Wang M."/>
            <person name="Pitluck S."/>
            <person name="Vogel J.P."/>
            <person name="Garvin D.F."/>
            <person name="Mockler T.C."/>
            <person name="Schmutz J."/>
            <person name="Rokhsar D."/>
            <person name="Bevan M.W."/>
        </authorList>
    </citation>
    <scope>NUCLEOTIDE SEQUENCE</scope>
    <source>
        <strain evidence="2">Bd21</strain>
    </source>
</reference>
<dbReference type="EnsemblPlants" id="PNT60893">
    <property type="protein sequence ID" value="PNT60893"/>
    <property type="gene ID" value="BRADI_5g07666v3"/>
</dbReference>
<dbReference type="Proteomes" id="UP000008810">
    <property type="component" value="Chromosome 5"/>
</dbReference>
<gene>
    <name evidence="2" type="ORF">BRADI_5g07666v3</name>
</gene>
<dbReference type="Gramene" id="PNT60894">
    <property type="protein sequence ID" value="PNT60894"/>
    <property type="gene ID" value="BRADI_5g07666v3"/>
</dbReference>
<dbReference type="Gramene" id="PNT60891">
    <property type="protein sequence ID" value="PNT60891"/>
    <property type="gene ID" value="BRADI_5g07666v3"/>
</dbReference>
<evidence type="ECO:0000313" key="2">
    <source>
        <dbReference type="EMBL" id="PNT60891.1"/>
    </source>
</evidence>
<keyword evidence="4" id="KW-1185">Reference proteome</keyword>
<dbReference type="EnsemblPlants" id="PNT60891">
    <property type="protein sequence ID" value="PNT60891"/>
    <property type="gene ID" value="BRADI_5g07666v3"/>
</dbReference>
<name>A0A2K2CFT9_BRADI</name>
<dbReference type="EnsemblPlants" id="PNT60890">
    <property type="protein sequence ID" value="PNT60890"/>
    <property type="gene ID" value="BRADI_5g07666v3"/>
</dbReference>
<dbReference type="EMBL" id="CM000884">
    <property type="protein sequence ID" value="PNT60894.1"/>
    <property type="molecule type" value="Genomic_DNA"/>
</dbReference>
<reference evidence="2 3" key="1">
    <citation type="journal article" date="2010" name="Nature">
        <title>Genome sequencing and analysis of the model grass Brachypodium distachyon.</title>
        <authorList>
            <consortium name="International Brachypodium Initiative"/>
        </authorList>
    </citation>
    <scope>NUCLEOTIDE SEQUENCE [LARGE SCALE GENOMIC DNA]</scope>
    <source>
        <strain evidence="2 3">Bd21</strain>
    </source>
</reference>